<dbReference type="InterPro" id="IPR050701">
    <property type="entry name" value="Histone_Mod_Regulator"/>
</dbReference>
<organism evidence="8 9">
    <name type="scientific">Stephanodiscus triporus</name>
    <dbReference type="NCBI Taxonomy" id="2934178"/>
    <lineage>
        <taxon>Eukaryota</taxon>
        <taxon>Sar</taxon>
        <taxon>Stramenopiles</taxon>
        <taxon>Ochrophyta</taxon>
        <taxon>Bacillariophyta</taxon>
        <taxon>Coscinodiscophyceae</taxon>
        <taxon>Thalassiosirophycidae</taxon>
        <taxon>Stephanodiscales</taxon>
        <taxon>Stephanodiscaceae</taxon>
        <taxon>Stephanodiscus</taxon>
    </lineage>
</organism>
<dbReference type="PANTHER" id="PTHR13793">
    <property type="entry name" value="PHD FINGER PROTEINS"/>
    <property type="match status" value="1"/>
</dbReference>
<feature type="compositionally biased region" description="Basic and acidic residues" evidence="5">
    <location>
        <begin position="283"/>
        <end position="314"/>
    </location>
</feature>
<name>A0ABD3MG80_9STRA</name>
<keyword evidence="1" id="KW-0479">Metal-binding</keyword>
<feature type="compositionally biased region" description="Basic and acidic residues" evidence="5">
    <location>
        <begin position="65"/>
        <end position="75"/>
    </location>
</feature>
<evidence type="ECO:0000313" key="9">
    <source>
        <dbReference type="Proteomes" id="UP001530315"/>
    </source>
</evidence>
<evidence type="ECO:0000259" key="6">
    <source>
        <dbReference type="PROSITE" id="PS50016"/>
    </source>
</evidence>
<feature type="compositionally biased region" description="Basic and acidic residues" evidence="5">
    <location>
        <begin position="150"/>
        <end position="159"/>
    </location>
</feature>
<evidence type="ECO:0000313" key="8">
    <source>
        <dbReference type="EMBL" id="KAL3762793.1"/>
    </source>
</evidence>
<dbReference type="CDD" id="cd15492">
    <property type="entry name" value="PHD_BRPF_JADE_like"/>
    <property type="match status" value="1"/>
</dbReference>
<dbReference type="PROSITE" id="PS50016">
    <property type="entry name" value="ZF_PHD_2"/>
    <property type="match status" value="1"/>
</dbReference>
<dbReference type="GO" id="GO:0008270">
    <property type="term" value="F:zinc ion binding"/>
    <property type="evidence" value="ECO:0007669"/>
    <property type="project" value="UniProtKB-KW"/>
</dbReference>
<dbReference type="Pfam" id="PF13831">
    <property type="entry name" value="PHD_2"/>
    <property type="match status" value="1"/>
</dbReference>
<dbReference type="SMART" id="SM00249">
    <property type="entry name" value="PHD"/>
    <property type="match status" value="4"/>
</dbReference>
<dbReference type="PROSITE" id="PS51805">
    <property type="entry name" value="EPHD"/>
    <property type="match status" value="1"/>
</dbReference>
<feature type="domain" description="PHD-type" evidence="6">
    <location>
        <begin position="974"/>
        <end position="1024"/>
    </location>
</feature>
<dbReference type="InterPro" id="IPR011011">
    <property type="entry name" value="Znf_FYVE_PHD"/>
</dbReference>
<keyword evidence="3" id="KW-0862">Zinc</keyword>
<sequence length="1689" mass="186549">MAAEKTPRRTENGGSQRGAMPDDDDGGGEARAKSASDLPEGSAGEVVVIAGDFGGEEGEGEGEGEGERGQGEDGKNALMEEEDGGFIRKHLLDETSMNSSHGEPVPNSELATKSAVERDVVAAMMVLSSPAAPTPKHTDGSNGHSASAVSKRDDKRGSKELSSARASLESTSKSTAVPQKCKTQFLATQNCEDGITDFCKKVSLDGNIIHRMDVTSIVASVFEINNGDAAVAAPYPASSHAMNVDVPTMAPPMFPDRPRGSDFLESKLTVERREKKSKKRGRDKISKSDAMEGVPDEKRGRDKIGKRKDARDGVSDEISGPKRKISRSRKSDGKVAQEIDGTGESVIGEECTGGTSLSSKNTSTTRTPPDVAPRPIRCKIATDDDPNRICNPLLSLPRFPDGIAPPIEDIPQGGELWNISNLHFHDPDTYPVGYLARVLGFDVPEYGSEREEIGRKFDPTSVERSKDRGEHDAMAIPERGSFYHRVRKGGIGVARAAVDDFAAAAALNYDNGMQDDLKLTYSDPLYVNILSSYRGYNDGDFKNAGKGFVDELSTHCLDYAKERGVLPGKNSDGLSFRFCDEKDEQALTLLAEKCRWNSHPKHDLPTCLRSQSYFFIIAESSSGSKKCSPIAFLQYRFCWYRAEEKKRGSVSTEKISELVIFIDNLVYEDADSVSTDGENTTTSSLNDLETAKVLLVSLALVHACRANIWYGMMESPSPLVQFFTKYFRMINVGRGEESNGDASMIPLVLDIKKCHFKYAILLLEESLRATCQRQKNDACAERIIVKFCKNASNTFEATTQICGEVFPNSNSNNAQFKKAHIRLVRQPGDEHLFSVSTSAGEREVSEAVLNPIDSSVIDGSVDWKVVKVFPLRDAAHAVTGETGEEYESRDVASDIFLAELKKKQAELLALESSIETDARGVLSKAYNEHTAFVISNQRAKRILNEKRVAEYQAVQRRLEEAELAWQAQLDQDMDAVCDVCFDGEVAPENQIIFCDACNVAVHQMCYGIDQIPSGNYFCHTCTYFEIDKEYLAAKRRDGPPMKITRPPIVCELCPRRQGAFVQVQTSGPTKKAKWAHVSCAKWSGMNYVDNVSKDKIEDLTLLKEHFKVLGVTCMLCTSGIGALHQCRVEGCGKFLHMTCARSFGKCSVQHGENCDGFYDAETLDNPPWTLACPKHSEIDPESAREGCLSVEQLVAMAKSYPPEPVPPKTFSRMNGPERKEYLSNKDNLTDFFEKVMTSLDGAKCALCEFPADPIIDKRCDKCGIFSHADCADPTRGNGATCLLCRFIDKNSNNSHYEIPQCHMCCHPNSVGPLVRTSAKPLSMKKWKLSMTAFQRSTFGNNKFCHALCGMWNPICTYYNEGNGIVVNCSNSTMSNGKDHVSHQYRCILCGLTNGAKVDCSEVGCVAPGGRRHPCKFHITCARQAGLEVLSENFSVKCFNHSGCTFVLRARLEDLREIELNRFSGKTFKPQSPISWGHASELFHASVTIMHSLGWAWRWADWWVQFGDNWEPLLEPGQVESEMTEEELKIIRSDPESRCRDARQCRLAAFGAALRNRDYDKEDGDDQDPLERALTAIMSTKSLVGPLKKKEIEFFVTWLALAYRSKSPMLGFGDDKTPVASDSFCVHQDDGTPKYELGTRPLPGKAEPLKGVFEPTVEEVDDFLKTPVMISPEKAVKKGKKSKFPDSDDV</sequence>
<feature type="domain" description="PHD-type" evidence="7">
    <location>
        <begin position="1047"/>
        <end position="1176"/>
    </location>
</feature>
<reference evidence="8 9" key="1">
    <citation type="submission" date="2024-10" db="EMBL/GenBank/DDBJ databases">
        <title>Updated reference genomes for cyclostephanoid diatoms.</title>
        <authorList>
            <person name="Roberts W.R."/>
            <person name="Alverson A.J."/>
        </authorList>
    </citation>
    <scope>NUCLEOTIDE SEQUENCE [LARGE SCALE GENOMIC DNA]</scope>
    <source>
        <strain evidence="8 9">AJA276-08</strain>
    </source>
</reference>
<dbReference type="InterPro" id="IPR001965">
    <property type="entry name" value="Znf_PHD"/>
</dbReference>
<feature type="region of interest" description="Disordered" evidence="5">
    <location>
        <begin position="1"/>
        <end position="109"/>
    </location>
</feature>
<dbReference type="SUPFAM" id="SSF57903">
    <property type="entry name" value="FYVE/PHD zinc finger"/>
    <property type="match status" value="1"/>
</dbReference>
<comment type="caution">
    <text evidence="8">The sequence shown here is derived from an EMBL/GenBank/DDBJ whole genome shotgun (WGS) entry which is preliminary data.</text>
</comment>
<dbReference type="Proteomes" id="UP001530315">
    <property type="component" value="Unassembled WGS sequence"/>
</dbReference>
<evidence type="ECO:0000256" key="3">
    <source>
        <dbReference type="ARBA" id="ARBA00022833"/>
    </source>
</evidence>
<accession>A0ABD3MG80</accession>
<evidence type="ECO:0000259" key="7">
    <source>
        <dbReference type="PROSITE" id="PS51805"/>
    </source>
</evidence>
<feature type="compositionally biased region" description="Basic and acidic residues" evidence="5">
    <location>
        <begin position="256"/>
        <end position="274"/>
    </location>
</feature>
<proteinExistence type="predicted"/>
<dbReference type="Gene3D" id="3.30.40.10">
    <property type="entry name" value="Zinc/RING finger domain, C3HC4 (zinc finger)"/>
    <property type="match status" value="2"/>
</dbReference>
<dbReference type="InterPro" id="IPR013083">
    <property type="entry name" value="Znf_RING/FYVE/PHD"/>
</dbReference>
<dbReference type="CDD" id="cd15571">
    <property type="entry name" value="ePHD"/>
    <property type="match status" value="1"/>
</dbReference>
<evidence type="ECO:0000256" key="1">
    <source>
        <dbReference type="ARBA" id="ARBA00022723"/>
    </source>
</evidence>
<feature type="compositionally biased region" description="Polar residues" evidence="5">
    <location>
        <begin position="160"/>
        <end position="178"/>
    </location>
</feature>
<dbReference type="Pfam" id="PF13832">
    <property type="entry name" value="zf-HC5HC2H_2"/>
    <property type="match status" value="1"/>
</dbReference>
<feature type="compositionally biased region" description="Basic and acidic residues" evidence="5">
    <location>
        <begin position="1"/>
        <end position="11"/>
    </location>
</feature>
<feature type="region of interest" description="Disordered" evidence="5">
    <location>
        <begin position="130"/>
        <end position="178"/>
    </location>
</feature>
<dbReference type="EMBL" id="JALLAZ020001816">
    <property type="protein sequence ID" value="KAL3762793.1"/>
    <property type="molecule type" value="Genomic_DNA"/>
</dbReference>
<feature type="region of interest" description="Disordered" evidence="5">
    <location>
        <begin position="249"/>
        <end position="374"/>
    </location>
</feature>
<protein>
    <recommendedName>
        <fullName evidence="10">PHD-type domain-containing protein</fullName>
    </recommendedName>
</protein>
<evidence type="ECO:0000256" key="5">
    <source>
        <dbReference type="SAM" id="MobiDB-lite"/>
    </source>
</evidence>
<gene>
    <name evidence="8" type="ORF">ACHAW5_008490</name>
</gene>
<dbReference type="PANTHER" id="PTHR13793:SF107">
    <property type="entry name" value="BROMODOMAIN-CONTAINING PROTEIN HOMOLOG"/>
    <property type="match status" value="1"/>
</dbReference>
<keyword evidence="9" id="KW-1185">Reference proteome</keyword>
<feature type="compositionally biased region" description="Polar residues" evidence="5">
    <location>
        <begin position="353"/>
        <end position="367"/>
    </location>
</feature>
<feature type="compositionally biased region" description="Acidic residues" evidence="5">
    <location>
        <begin position="54"/>
        <end position="64"/>
    </location>
</feature>
<evidence type="ECO:0000256" key="2">
    <source>
        <dbReference type="ARBA" id="ARBA00022771"/>
    </source>
</evidence>
<keyword evidence="2 4" id="KW-0863">Zinc-finger</keyword>
<dbReference type="InterPro" id="IPR034732">
    <property type="entry name" value="EPHD"/>
</dbReference>
<evidence type="ECO:0008006" key="10">
    <source>
        <dbReference type="Google" id="ProtNLM"/>
    </source>
</evidence>
<dbReference type="InterPro" id="IPR019787">
    <property type="entry name" value="Znf_PHD-finger"/>
</dbReference>
<evidence type="ECO:0000256" key="4">
    <source>
        <dbReference type="PROSITE-ProRule" id="PRU00146"/>
    </source>
</evidence>